<dbReference type="EC" id="2.7.7.7" evidence="16"/>
<dbReference type="FunFam" id="3.30.1490.100:FF:000004">
    <property type="entry name" value="DNA polymerase IV"/>
    <property type="match status" value="1"/>
</dbReference>
<evidence type="ECO:0000256" key="9">
    <source>
        <dbReference type="ARBA" id="ARBA00022723"/>
    </source>
</evidence>
<dbReference type="CDD" id="cd03586">
    <property type="entry name" value="PolY_Pol_IV_kappa"/>
    <property type="match status" value="1"/>
</dbReference>
<keyword evidence="12 16" id="KW-0239">DNA-directed DNA polymerase</keyword>
<dbReference type="PANTHER" id="PTHR11076">
    <property type="entry name" value="DNA REPAIR POLYMERASE UMUC / TRANSFERASE FAMILY MEMBER"/>
    <property type="match status" value="1"/>
</dbReference>
<evidence type="ECO:0000256" key="1">
    <source>
        <dbReference type="ARBA" id="ARBA00004496"/>
    </source>
</evidence>
<comment type="cofactor">
    <cofactor evidence="16">
        <name>Mg(2+)</name>
        <dbReference type="ChEBI" id="CHEBI:18420"/>
    </cofactor>
    <text evidence="16">Binds 2 magnesium ions per subunit.</text>
</comment>
<dbReference type="PROSITE" id="PS50173">
    <property type="entry name" value="UMUC"/>
    <property type="match status" value="1"/>
</dbReference>
<evidence type="ECO:0000256" key="7">
    <source>
        <dbReference type="ARBA" id="ARBA00022695"/>
    </source>
</evidence>
<keyword evidence="9 16" id="KW-0479">Metal-binding</keyword>
<organism evidence="18 19">
    <name type="scientific">Acetonema longum DSM 6540</name>
    <dbReference type="NCBI Taxonomy" id="1009370"/>
    <lineage>
        <taxon>Bacteria</taxon>
        <taxon>Bacillati</taxon>
        <taxon>Bacillota</taxon>
        <taxon>Negativicutes</taxon>
        <taxon>Acetonemataceae</taxon>
        <taxon>Acetonema</taxon>
    </lineage>
</organism>
<dbReference type="EMBL" id="AFGF01000081">
    <property type="protein sequence ID" value="EGO63971.1"/>
    <property type="molecule type" value="Genomic_DNA"/>
</dbReference>
<evidence type="ECO:0000259" key="17">
    <source>
        <dbReference type="PROSITE" id="PS50173"/>
    </source>
</evidence>
<dbReference type="eggNOG" id="COG0389">
    <property type="taxonomic scope" value="Bacteria"/>
</dbReference>
<dbReference type="Pfam" id="PF11798">
    <property type="entry name" value="IMS_HHH"/>
    <property type="match status" value="1"/>
</dbReference>
<proteinExistence type="inferred from homology"/>
<accession>F7NIX4</accession>
<comment type="caution">
    <text evidence="18">The sequence shown here is derived from an EMBL/GenBank/DDBJ whole genome shotgun (WGS) entry which is preliminary data.</text>
</comment>
<dbReference type="GO" id="GO:0005829">
    <property type="term" value="C:cytosol"/>
    <property type="evidence" value="ECO:0007669"/>
    <property type="project" value="TreeGrafter"/>
</dbReference>
<dbReference type="PANTHER" id="PTHR11076:SF33">
    <property type="entry name" value="DNA POLYMERASE KAPPA"/>
    <property type="match status" value="1"/>
</dbReference>
<dbReference type="InterPro" id="IPR043128">
    <property type="entry name" value="Rev_trsase/Diguanyl_cyclase"/>
</dbReference>
<evidence type="ECO:0000313" key="19">
    <source>
        <dbReference type="Proteomes" id="UP000003240"/>
    </source>
</evidence>
<keyword evidence="6 16" id="KW-0808">Transferase</keyword>
<dbReference type="NCBIfam" id="NF002751">
    <property type="entry name" value="PRK02794.1"/>
    <property type="match status" value="1"/>
</dbReference>
<evidence type="ECO:0000256" key="14">
    <source>
        <dbReference type="ARBA" id="ARBA00023204"/>
    </source>
</evidence>
<keyword evidence="7 16" id="KW-0548">Nucleotidyltransferase</keyword>
<dbReference type="GO" id="GO:0042276">
    <property type="term" value="P:error-prone translesion synthesis"/>
    <property type="evidence" value="ECO:0007669"/>
    <property type="project" value="TreeGrafter"/>
</dbReference>
<evidence type="ECO:0000256" key="3">
    <source>
        <dbReference type="ARBA" id="ARBA00011245"/>
    </source>
</evidence>
<reference evidence="18 19" key="1">
    <citation type="journal article" date="2011" name="EMBO J.">
        <title>Structural diversity of bacterial flagellar motors.</title>
        <authorList>
            <person name="Chen S."/>
            <person name="Beeby M."/>
            <person name="Murphy G.E."/>
            <person name="Leadbetter J.R."/>
            <person name="Hendrixson D.R."/>
            <person name="Briegel A."/>
            <person name="Li Z."/>
            <person name="Shi J."/>
            <person name="Tocheva E.I."/>
            <person name="Muller A."/>
            <person name="Dobro M.J."/>
            <person name="Jensen G.J."/>
        </authorList>
    </citation>
    <scope>NUCLEOTIDE SEQUENCE [LARGE SCALE GENOMIC DNA]</scope>
    <source>
        <strain evidence="18 19">DSM 6540</strain>
    </source>
</reference>
<dbReference type="InterPro" id="IPR022880">
    <property type="entry name" value="DNApol_IV"/>
</dbReference>
<dbReference type="Proteomes" id="UP000003240">
    <property type="component" value="Unassembled WGS sequence"/>
</dbReference>
<dbReference type="InterPro" id="IPR017961">
    <property type="entry name" value="DNA_pol_Y-fam_little_finger"/>
</dbReference>
<dbReference type="OrthoDB" id="9808813at2"/>
<dbReference type="InterPro" id="IPR043502">
    <property type="entry name" value="DNA/RNA_pol_sf"/>
</dbReference>
<dbReference type="Gene3D" id="3.30.70.270">
    <property type="match status" value="1"/>
</dbReference>
<comment type="function">
    <text evidence="16">Poorly processive, error-prone DNA polymerase involved in untargeted mutagenesis. Copies undamaged DNA at stalled replication forks, which arise in vivo from mismatched or misaligned primer ends. These misaligned primers can be extended by PolIV. Exhibits no 3'-5' exonuclease (proofreading) activity. May be involved in translesional synthesis, in conjunction with the beta clamp from PolIII.</text>
</comment>
<dbReference type="GO" id="GO:0003684">
    <property type="term" value="F:damaged DNA binding"/>
    <property type="evidence" value="ECO:0007669"/>
    <property type="project" value="InterPro"/>
</dbReference>
<evidence type="ECO:0000256" key="4">
    <source>
        <dbReference type="ARBA" id="ARBA00022457"/>
    </source>
</evidence>
<protein>
    <recommendedName>
        <fullName evidence="16">DNA polymerase IV</fullName>
        <shortName evidence="16">Pol IV</shortName>
        <ecNumber evidence="16">2.7.7.7</ecNumber>
    </recommendedName>
</protein>
<comment type="subunit">
    <text evidence="3 16">Monomer.</text>
</comment>
<comment type="catalytic activity">
    <reaction evidence="15 16">
        <text>DNA(n) + a 2'-deoxyribonucleoside 5'-triphosphate = DNA(n+1) + diphosphate</text>
        <dbReference type="Rhea" id="RHEA:22508"/>
        <dbReference type="Rhea" id="RHEA-COMP:17339"/>
        <dbReference type="Rhea" id="RHEA-COMP:17340"/>
        <dbReference type="ChEBI" id="CHEBI:33019"/>
        <dbReference type="ChEBI" id="CHEBI:61560"/>
        <dbReference type="ChEBI" id="CHEBI:173112"/>
        <dbReference type="EC" id="2.7.7.7"/>
    </reaction>
</comment>
<evidence type="ECO:0000256" key="8">
    <source>
        <dbReference type="ARBA" id="ARBA00022705"/>
    </source>
</evidence>
<name>F7NIX4_9FIRM</name>
<evidence type="ECO:0000256" key="15">
    <source>
        <dbReference type="ARBA" id="ARBA00049244"/>
    </source>
</evidence>
<evidence type="ECO:0000256" key="16">
    <source>
        <dbReference type="HAMAP-Rule" id="MF_01113"/>
    </source>
</evidence>
<dbReference type="InterPro" id="IPR050116">
    <property type="entry name" value="DNA_polymerase-Y"/>
</dbReference>
<comment type="subcellular location">
    <subcellularLocation>
        <location evidence="1 16">Cytoplasm</location>
    </subcellularLocation>
</comment>
<evidence type="ECO:0000256" key="12">
    <source>
        <dbReference type="ARBA" id="ARBA00022932"/>
    </source>
</evidence>
<keyword evidence="19" id="KW-1185">Reference proteome</keyword>
<feature type="site" description="Substrate discrimination" evidence="16">
    <location>
        <position position="14"/>
    </location>
</feature>
<dbReference type="Gene3D" id="3.40.1170.60">
    <property type="match status" value="1"/>
</dbReference>
<feature type="active site" evidence="16">
    <location>
        <position position="104"/>
    </location>
</feature>
<gene>
    <name evidence="16" type="primary">dinB</name>
    <name evidence="18" type="ORF">ALO_10134</name>
</gene>
<evidence type="ECO:0000256" key="11">
    <source>
        <dbReference type="ARBA" id="ARBA00022842"/>
    </source>
</evidence>
<dbReference type="STRING" id="1009370.ALO_10134"/>
<evidence type="ECO:0000256" key="10">
    <source>
        <dbReference type="ARBA" id="ARBA00022763"/>
    </source>
</evidence>
<evidence type="ECO:0000256" key="5">
    <source>
        <dbReference type="ARBA" id="ARBA00022490"/>
    </source>
</evidence>
<dbReference type="HAMAP" id="MF_01113">
    <property type="entry name" value="DNApol_IV"/>
    <property type="match status" value="1"/>
</dbReference>
<feature type="binding site" evidence="16">
    <location>
        <position position="9"/>
    </location>
    <ligand>
        <name>Mg(2+)</name>
        <dbReference type="ChEBI" id="CHEBI:18420"/>
    </ligand>
</feature>
<dbReference type="AlphaFoldDB" id="F7NIX4"/>
<dbReference type="GO" id="GO:0009432">
    <property type="term" value="P:SOS response"/>
    <property type="evidence" value="ECO:0007669"/>
    <property type="project" value="TreeGrafter"/>
</dbReference>
<dbReference type="InterPro" id="IPR024728">
    <property type="entry name" value="PolY_HhH_motif"/>
</dbReference>
<keyword evidence="8 16" id="KW-0235">DNA replication</keyword>
<dbReference type="Gene3D" id="1.10.150.20">
    <property type="entry name" value="5' to 3' exonuclease, C-terminal subdomain"/>
    <property type="match status" value="1"/>
</dbReference>
<comment type="similarity">
    <text evidence="2 16">Belongs to the DNA polymerase type-Y family.</text>
</comment>
<evidence type="ECO:0000256" key="6">
    <source>
        <dbReference type="ARBA" id="ARBA00022679"/>
    </source>
</evidence>
<dbReference type="Gene3D" id="3.30.1490.100">
    <property type="entry name" value="DNA polymerase, Y-family, little finger domain"/>
    <property type="match status" value="1"/>
</dbReference>
<dbReference type="InterPro" id="IPR036775">
    <property type="entry name" value="DNA_pol_Y-fam_lit_finger_sf"/>
</dbReference>
<dbReference type="GO" id="GO:0003887">
    <property type="term" value="F:DNA-directed DNA polymerase activity"/>
    <property type="evidence" value="ECO:0007669"/>
    <property type="project" value="UniProtKB-UniRule"/>
</dbReference>
<dbReference type="InterPro" id="IPR001126">
    <property type="entry name" value="UmuC"/>
</dbReference>
<evidence type="ECO:0000256" key="13">
    <source>
        <dbReference type="ARBA" id="ARBA00023125"/>
    </source>
</evidence>
<evidence type="ECO:0000256" key="2">
    <source>
        <dbReference type="ARBA" id="ARBA00010945"/>
    </source>
</evidence>
<dbReference type="NCBIfam" id="NF002677">
    <property type="entry name" value="PRK02406.1"/>
    <property type="match status" value="1"/>
</dbReference>
<keyword evidence="4 16" id="KW-0515">Mutator protein</keyword>
<dbReference type="GO" id="GO:0000287">
    <property type="term" value="F:magnesium ion binding"/>
    <property type="evidence" value="ECO:0007669"/>
    <property type="project" value="UniProtKB-UniRule"/>
</dbReference>
<dbReference type="GO" id="GO:0006281">
    <property type="term" value="P:DNA repair"/>
    <property type="evidence" value="ECO:0007669"/>
    <property type="project" value="UniProtKB-UniRule"/>
</dbReference>
<keyword evidence="13 16" id="KW-0238">DNA-binding</keyword>
<dbReference type="GO" id="GO:0006261">
    <property type="term" value="P:DNA-templated DNA replication"/>
    <property type="evidence" value="ECO:0007669"/>
    <property type="project" value="UniProtKB-UniRule"/>
</dbReference>
<sequence length="383" mass="42268">MQRWIIHIDMDAFFASVEQRDHPELRGCPVIVGGVSHRGVVATASYEARQFGVRSAMPIVEARRRCPQGVFLASDHHKYARVSRDIHDILQQYSPLIEPLSLDEAFLDISGMEWLYPEPVTIACRVKEHILREVNLIASAGVAPNKFLAKLASDMSKPNGLLLIQPGEEPSFLEPLPVGRLWGVGGVTAAVLEKYGIKTIGQVAAAEPALLERLIGNGAYELQRLARGQDDRPVVPDQESKSVGNEETFEIDLTGREAIRRQLLALSEKVGWRLRRMGRMGRTVSVKIRFASFKTITRSRTLPDPTCLDEVIFATVTALCDKVTWGEGVRLLGVTLSGLTTGQAQGSLFEPEPDKRLAIATAVDKLKEKYGESIVGRGNSRHT</sequence>
<dbReference type="FunFam" id="3.40.1170.60:FF:000001">
    <property type="entry name" value="DNA polymerase IV"/>
    <property type="match status" value="1"/>
</dbReference>
<keyword evidence="10 16" id="KW-0227">DNA damage</keyword>
<evidence type="ECO:0000313" key="18">
    <source>
        <dbReference type="EMBL" id="EGO63971.1"/>
    </source>
</evidence>
<dbReference type="Pfam" id="PF11799">
    <property type="entry name" value="IMS_C"/>
    <property type="match status" value="1"/>
</dbReference>
<keyword evidence="11 16" id="KW-0460">Magnesium</keyword>
<keyword evidence="5 16" id="KW-0963">Cytoplasm</keyword>
<dbReference type="Pfam" id="PF00817">
    <property type="entry name" value="IMS"/>
    <property type="match status" value="1"/>
</dbReference>
<feature type="domain" description="UmuC" evidence="17">
    <location>
        <begin position="5"/>
        <end position="185"/>
    </location>
</feature>
<dbReference type="SUPFAM" id="SSF100879">
    <property type="entry name" value="Lesion bypass DNA polymerase (Y-family), little finger domain"/>
    <property type="match status" value="1"/>
</dbReference>
<feature type="binding site" evidence="16">
    <location>
        <position position="103"/>
    </location>
    <ligand>
        <name>Mg(2+)</name>
        <dbReference type="ChEBI" id="CHEBI:18420"/>
    </ligand>
</feature>
<dbReference type="SUPFAM" id="SSF56672">
    <property type="entry name" value="DNA/RNA polymerases"/>
    <property type="match status" value="1"/>
</dbReference>
<dbReference type="RefSeq" id="WP_004573304.1">
    <property type="nucleotide sequence ID" value="NZ_AFGF01000081.1"/>
</dbReference>
<keyword evidence="14 16" id="KW-0234">DNA repair</keyword>
<dbReference type="NCBIfam" id="NF002882">
    <property type="entry name" value="PRK03348.1"/>
    <property type="match status" value="1"/>
</dbReference>